<gene>
    <name evidence="3" type="primary">LOC127143978</name>
</gene>
<dbReference type="Gramene" id="MELO3C035208.2.1">
    <property type="protein sequence ID" value="MELO3C035208.2.1"/>
    <property type="gene ID" value="MELO3C035208.2"/>
</dbReference>
<accession>A0A9I9EL13</accession>
<organism evidence="1">
    <name type="scientific">Cucumis melo</name>
    <name type="common">Muskmelon</name>
    <dbReference type="NCBI Taxonomy" id="3656"/>
    <lineage>
        <taxon>Eukaryota</taxon>
        <taxon>Viridiplantae</taxon>
        <taxon>Streptophyta</taxon>
        <taxon>Embryophyta</taxon>
        <taxon>Tracheophyta</taxon>
        <taxon>Spermatophyta</taxon>
        <taxon>Magnoliopsida</taxon>
        <taxon>eudicotyledons</taxon>
        <taxon>Gunneridae</taxon>
        <taxon>Pentapetalae</taxon>
        <taxon>rosids</taxon>
        <taxon>fabids</taxon>
        <taxon>Cucurbitales</taxon>
        <taxon>Cucurbitaceae</taxon>
        <taxon>Benincaseae</taxon>
        <taxon>Cucumis</taxon>
    </lineage>
</organism>
<evidence type="ECO:0000313" key="3">
    <source>
        <dbReference type="RefSeq" id="XP_050935250.1"/>
    </source>
</evidence>
<dbReference type="SMR" id="A0A9I9EL13"/>
<keyword evidence="2" id="KW-1185">Reference proteome</keyword>
<evidence type="ECO:0000313" key="1">
    <source>
        <dbReference type="EnsemblPlants" id="MELO3C035208.2.1"/>
    </source>
</evidence>
<dbReference type="AlphaFoldDB" id="A0A9I9EL13"/>
<dbReference type="KEGG" id="cmo:127143978"/>
<sequence>MFLVKLTEFEPLLDSTSYLAQYSNDNADIKFAPGKLFLIVPNRSPRFFATLQLSPRWFSNYSVDHVHSSKVSLESFHDAMLDGGDFSSMSIHLLDKTNQMFLRFDTPSSQIQPSHHELTLSPPQSEDIQICEHELDLDKFVIVKSKSLRRVIKELPIFHNDSIICVSVTTSQIKFSIASKAIVLSEEGQHCKIEGFGEVESQFRINLCPMLFFLNFTYKASKIWFYKTKNNAYTVMMVPAFGIYGQYAIYFPTT</sequence>
<name>A0A9I9EL13_CUCME</name>
<dbReference type="GeneID" id="127143978"/>
<dbReference type="Proteomes" id="UP001652600">
    <property type="component" value="Chromosome 11"/>
</dbReference>
<reference evidence="3" key="2">
    <citation type="submission" date="2025-05" db="UniProtKB">
        <authorList>
            <consortium name="RefSeq"/>
        </authorList>
    </citation>
    <scope>IDENTIFICATION</scope>
    <source>
        <tissue evidence="3">Stem</tissue>
    </source>
</reference>
<evidence type="ECO:0000313" key="2">
    <source>
        <dbReference type="Proteomes" id="UP001652600"/>
    </source>
</evidence>
<dbReference type="RefSeq" id="XP_050935250.1">
    <property type="nucleotide sequence ID" value="XM_051079293.1"/>
</dbReference>
<protein>
    <submittedName>
        <fullName evidence="3">Uncharacterized protein LOC127143978</fullName>
    </submittedName>
</protein>
<dbReference type="EnsemblPlants" id="MELO3C035208.2.1">
    <property type="protein sequence ID" value="MELO3C035208.2.1"/>
    <property type="gene ID" value="MELO3C035208.2"/>
</dbReference>
<dbReference type="Gene3D" id="3.70.10.10">
    <property type="match status" value="1"/>
</dbReference>
<reference evidence="1" key="1">
    <citation type="submission" date="2023-03" db="UniProtKB">
        <authorList>
            <consortium name="EnsemblPlants"/>
        </authorList>
    </citation>
    <scope>IDENTIFICATION</scope>
</reference>
<proteinExistence type="predicted"/>